<name>B8LXE2_TALSN</name>
<protein>
    <submittedName>
        <fullName evidence="1">Uncharacterized protein</fullName>
    </submittedName>
</protein>
<dbReference type="InParanoid" id="B8LXE2"/>
<keyword evidence="2" id="KW-1185">Reference proteome</keyword>
<gene>
    <name evidence="1" type="ORF">TSTA_066690</name>
</gene>
<dbReference type="RefSeq" id="XP_002340610.1">
    <property type="nucleotide sequence ID" value="XM_002340569.1"/>
</dbReference>
<dbReference type="AlphaFoldDB" id="B8LXE2"/>
<dbReference type="Proteomes" id="UP000001745">
    <property type="component" value="Unassembled WGS sequence"/>
</dbReference>
<evidence type="ECO:0000313" key="1">
    <source>
        <dbReference type="EMBL" id="EED23223.1"/>
    </source>
</evidence>
<accession>B8LXE2</accession>
<dbReference type="VEuPathDB" id="FungiDB:TSTA_066690"/>
<organism evidence="1 2">
    <name type="scientific">Talaromyces stipitatus (strain ATCC 10500 / CBS 375.48 / QM 6759 / NRRL 1006)</name>
    <name type="common">Penicillium stipitatum</name>
    <dbReference type="NCBI Taxonomy" id="441959"/>
    <lineage>
        <taxon>Eukaryota</taxon>
        <taxon>Fungi</taxon>
        <taxon>Dikarya</taxon>
        <taxon>Ascomycota</taxon>
        <taxon>Pezizomycotina</taxon>
        <taxon>Eurotiomycetes</taxon>
        <taxon>Eurotiomycetidae</taxon>
        <taxon>Eurotiales</taxon>
        <taxon>Trichocomaceae</taxon>
        <taxon>Talaromyces</taxon>
        <taxon>Talaromyces sect. Talaromyces</taxon>
    </lineage>
</organism>
<dbReference type="GeneID" id="8107631"/>
<sequence length="111" mass="12034">MLLYLSPKMQRLTVPVLAKSPAALLPRQDLDSRDARVDSLTTPVDFLATPVDSLTTPVMLASHSTRLVCDSPLLAGTRGGSLENPILSFQPIRGFSKWSTLDELVDGSFHA</sequence>
<dbReference type="EMBL" id="EQ962652">
    <property type="protein sequence ID" value="EED23223.1"/>
    <property type="molecule type" value="Genomic_DNA"/>
</dbReference>
<evidence type="ECO:0000313" key="2">
    <source>
        <dbReference type="Proteomes" id="UP000001745"/>
    </source>
</evidence>
<dbReference type="HOGENOM" id="CLU_2160103_0_0_1"/>
<reference evidence="2" key="1">
    <citation type="journal article" date="2015" name="Genome Announc.">
        <title>Genome sequence of the AIDS-associated pathogen Penicillium marneffei (ATCC18224) and its near taxonomic relative Talaromyces stipitatus (ATCC10500).</title>
        <authorList>
            <person name="Nierman W.C."/>
            <person name="Fedorova-Abrams N.D."/>
            <person name="Andrianopoulos A."/>
        </authorList>
    </citation>
    <scope>NUCLEOTIDE SEQUENCE [LARGE SCALE GENOMIC DNA]</scope>
    <source>
        <strain evidence="2">ATCC 10500 / CBS 375.48 / QM 6759 / NRRL 1006</strain>
    </source>
</reference>
<proteinExistence type="predicted"/>